<evidence type="ECO:0000313" key="2">
    <source>
        <dbReference type="Proteomes" id="UP000523087"/>
    </source>
</evidence>
<reference evidence="1 2" key="1">
    <citation type="submission" date="2020-07" db="EMBL/GenBank/DDBJ databases">
        <title>Genomic Encyclopedia of Type Strains, Phase IV (KMG-IV): sequencing the most valuable type-strain genomes for metagenomic binning, comparative biology and taxonomic classification.</title>
        <authorList>
            <person name="Goeker M."/>
        </authorList>
    </citation>
    <scope>NUCLEOTIDE SEQUENCE [LARGE SCALE GENOMIC DNA]</scope>
    <source>
        <strain evidence="1 2">DSM 15730</strain>
    </source>
</reference>
<name>A0A7V9Z7M4_9BACL</name>
<gene>
    <name evidence="1" type="ORF">HNR31_002233</name>
</gene>
<protein>
    <submittedName>
        <fullName evidence="1">Uncharacterized protein</fullName>
    </submittedName>
</protein>
<dbReference type="Proteomes" id="UP000523087">
    <property type="component" value="Unassembled WGS sequence"/>
</dbReference>
<comment type="caution">
    <text evidence="1">The sequence shown here is derived from an EMBL/GenBank/DDBJ whole genome shotgun (WGS) entry which is preliminary data.</text>
</comment>
<accession>A0A7V9Z7M4</accession>
<organism evidence="1 2">
    <name type="scientific">Thermaerobacillus caldiproteolyticus</name>
    <dbReference type="NCBI Taxonomy" id="247480"/>
    <lineage>
        <taxon>Bacteria</taxon>
        <taxon>Bacillati</taxon>
        <taxon>Bacillota</taxon>
        <taxon>Bacilli</taxon>
        <taxon>Bacillales</taxon>
        <taxon>Anoxybacillaceae</taxon>
        <taxon>Thermaerobacillus</taxon>
    </lineage>
</organism>
<sequence length="57" mass="6691">MGNCRKQKGTNSIWFEYTSINNWSSVYFIQHDGSIKRDLTTNIEKRVKEVQQGNPDK</sequence>
<evidence type="ECO:0000313" key="1">
    <source>
        <dbReference type="EMBL" id="MBA2875445.1"/>
    </source>
</evidence>
<dbReference type="EMBL" id="JACDUT010000006">
    <property type="protein sequence ID" value="MBA2875445.1"/>
    <property type="molecule type" value="Genomic_DNA"/>
</dbReference>
<proteinExistence type="predicted"/>
<dbReference type="AlphaFoldDB" id="A0A7V9Z7M4"/>
<keyword evidence="2" id="KW-1185">Reference proteome</keyword>